<dbReference type="EMBL" id="JARVCO010000012">
    <property type="protein sequence ID" value="MDZ8120239.1"/>
    <property type="molecule type" value="Genomic_DNA"/>
</dbReference>
<evidence type="ECO:0000259" key="2">
    <source>
        <dbReference type="Pfam" id="PF25290"/>
    </source>
</evidence>
<name>A0ABU5N1A3_9BACT</name>
<dbReference type="InterPro" id="IPR057421">
    <property type="entry name" value="CGLA_M"/>
</dbReference>
<dbReference type="RefSeq" id="WP_322610013.1">
    <property type="nucleotide sequence ID" value="NZ_JARVCO010000012.1"/>
</dbReference>
<feature type="domain" description="Lambda-carrageenase beta-propeller" evidence="4">
    <location>
        <begin position="50"/>
        <end position="155"/>
    </location>
</feature>
<evidence type="ECO:0008006" key="7">
    <source>
        <dbReference type="Google" id="ProtNLM"/>
    </source>
</evidence>
<gene>
    <name evidence="5" type="ORF">P9H32_16535</name>
</gene>
<keyword evidence="6" id="KW-1185">Reference proteome</keyword>
<comment type="caution">
    <text evidence="5">The sequence shown here is derived from an EMBL/GenBank/DDBJ whole genome shotgun (WGS) entry which is preliminary data.</text>
</comment>
<feature type="chain" id="PRO_5046354668" description="Lambda-carrageenase" evidence="1">
    <location>
        <begin position="22"/>
        <end position="888"/>
    </location>
</feature>
<organism evidence="5 6">
    <name type="scientific">Pontiella agarivorans</name>
    <dbReference type="NCBI Taxonomy" id="3038953"/>
    <lineage>
        <taxon>Bacteria</taxon>
        <taxon>Pseudomonadati</taxon>
        <taxon>Kiritimatiellota</taxon>
        <taxon>Kiritimatiellia</taxon>
        <taxon>Kiritimatiellales</taxon>
        <taxon>Pontiellaceae</taxon>
        <taxon>Pontiella</taxon>
    </lineage>
</organism>
<dbReference type="Proteomes" id="UP001290861">
    <property type="component" value="Unassembled WGS sequence"/>
</dbReference>
<reference evidence="5 6" key="1">
    <citation type="journal article" date="2024" name="Appl. Environ. Microbiol.">
        <title>Pontiella agarivorans sp. nov., a novel marine anaerobic bacterium capable of degrading macroalgal polysaccharides and fixing nitrogen.</title>
        <authorList>
            <person name="Liu N."/>
            <person name="Kivenson V."/>
            <person name="Peng X."/>
            <person name="Cui Z."/>
            <person name="Lankiewicz T.S."/>
            <person name="Gosselin K.M."/>
            <person name="English C.J."/>
            <person name="Blair E.M."/>
            <person name="O'Malley M.A."/>
            <person name="Valentine D.L."/>
        </authorList>
    </citation>
    <scope>NUCLEOTIDE SEQUENCE [LARGE SCALE GENOMIC DNA]</scope>
    <source>
        <strain evidence="5 6">NLcol2</strain>
    </source>
</reference>
<dbReference type="Pfam" id="PF25291">
    <property type="entry name" value="CGLA_C"/>
    <property type="match status" value="1"/>
</dbReference>
<evidence type="ECO:0000313" key="6">
    <source>
        <dbReference type="Proteomes" id="UP001290861"/>
    </source>
</evidence>
<sequence>MGKCLVKAVLFLTVSAVVVSAKSFVTDGNAIRKMTPGMIKSTPVFFFGELDGSVSCYTTDGKKLWRNETKSPAVLFEIEVADVDGDGRDDLLTASGDGSITCWNANGSLRWKYSGDRKVRFNEVAVLKRGKDIKIFAGGNDKVIYVLDRDGNLITKHGVPGAIRKLEIGDFKKKGEPLLFVMTMRHDKSGWLTFGFLDPDHLKKDMGSLSSRNRTKRLSGIMTDLRVQDLDRDGLDDLLVFLNSGPVLSALNGEFEEIAGFDLSGYKKVERASRQRYAHSIGTSLYPARDEILIQFGRAFYVLDSKGKLLEWSGSNSARFPFGDICMHPATRKLFGAGSVGGDNGVYEFDLTQSEWWMQHDQWTGRMSDVKANLETLYEQVLSFDPPEYQSPAKKPWVMGYGGAIQEEVAALDFNEVVIADEEIWSEDYDRSDIISVVGEQYGNRRDKRKPYRDSRADLIRKAQDLEAQGEAFIIWAGHGSDPFYVSIGTLEAILEAAPNTCLGFTYAEMSNTEDPRIHYFIEHYMPRLAKACRKQGKAKLYFRYKQTFWATTVQAHPWNELFLSGKYSDLLVPGTEDTNSTTQELNLAGRVGMFTAGCVDDFAMRLIDDNPTGWRPVAPGRQRSISPWLRSGVIRGAYGARFGLLWNFHSVDGPGLELLIAMMGSGVLPLIEDADDLASIGAYHLMKEVPHDFHMREHLGHTIDAYLEEDYDAVLSVVNVHWGGASVPGYDFSKALGVDYRWLNFMPKLPHGMVPIAPLDYQKQLQQNSTPYFVSNARNGLVGGKEVSADTFGTTISKTVKAGAKKLPFLVKGASWSAIKLDESHYRIVLVDPHYIDPRDCPSEITVQKTGPKGAVDILSKEQLEITDGKVELIVPAGSMRFVDIQF</sequence>
<feature type="domain" description="Lambda-carrageenase C-terminal" evidence="3">
    <location>
        <begin position="816"/>
        <end position="887"/>
    </location>
</feature>
<evidence type="ECO:0000259" key="3">
    <source>
        <dbReference type="Pfam" id="PF25291"/>
    </source>
</evidence>
<dbReference type="SUPFAM" id="SSF50998">
    <property type="entry name" value="Quinoprotein alcohol dehydrogenase-like"/>
    <property type="match status" value="1"/>
</dbReference>
<keyword evidence="1" id="KW-0732">Signal</keyword>
<evidence type="ECO:0000313" key="5">
    <source>
        <dbReference type="EMBL" id="MDZ8120239.1"/>
    </source>
</evidence>
<dbReference type="InterPro" id="IPR011047">
    <property type="entry name" value="Quinoprotein_ADH-like_sf"/>
</dbReference>
<dbReference type="Pfam" id="PF25290">
    <property type="entry name" value="CGLA_M"/>
    <property type="match status" value="1"/>
</dbReference>
<dbReference type="InterPro" id="IPR057422">
    <property type="entry name" value="CGLA_C"/>
</dbReference>
<protein>
    <recommendedName>
        <fullName evidence="7">Lambda-carrageenase</fullName>
    </recommendedName>
</protein>
<dbReference type="InterPro" id="IPR015943">
    <property type="entry name" value="WD40/YVTN_repeat-like_dom_sf"/>
</dbReference>
<dbReference type="InterPro" id="IPR057420">
    <property type="entry name" value="Beta-prop_CGLA"/>
</dbReference>
<proteinExistence type="predicted"/>
<feature type="domain" description="Lambda-carrageenase middle" evidence="2">
    <location>
        <begin position="429"/>
        <end position="765"/>
    </location>
</feature>
<evidence type="ECO:0000256" key="1">
    <source>
        <dbReference type="SAM" id="SignalP"/>
    </source>
</evidence>
<accession>A0ABU5N1A3</accession>
<dbReference type="Pfam" id="PF25292">
    <property type="entry name" value="Beta-prop_CGLA"/>
    <property type="match status" value="1"/>
</dbReference>
<feature type="signal peptide" evidence="1">
    <location>
        <begin position="1"/>
        <end position="21"/>
    </location>
</feature>
<dbReference type="Gene3D" id="2.130.10.10">
    <property type="entry name" value="YVTN repeat-like/Quinoprotein amine dehydrogenase"/>
    <property type="match status" value="1"/>
</dbReference>
<evidence type="ECO:0000259" key="4">
    <source>
        <dbReference type="Pfam" id="PF25292"/>
    </source>
</evidence>